<dbReference type="InterPro" id="IPR004045">
    <property type="entry name" value="Glutathione_S-Trfase_N"/>
</dbReference>
<evidence type="ECO:0000256" key="3">
    <source>
        <dbReference type="ARBA" id="ARBA00022982"/>
    </source>
</evidence>
<dbReference type="PANTHER" id="PTHR46679:SF1">
    <property type="entry name" value="GLUTAREDOXIN-2, MITOCHONDRIAL"/>
    <property type="match status" value="1"/>
</dbReference>
<dbReference type="PROSITE" id="PS00195">
    <property type="entry name" value="GLUTAREDOXIN_1"/>
    <property type="match status" value="1"/>
</dbReference>
<dbReference type="InterPro" id="IPR011767">
    <property type="entry name" value="GLR_AS"/>
</dbReference>
<dbReference type="Gene3D" id="3.40.30.10">
    <property type="entry name" value="Glutaredoxin"/>
    <property type="match status" value="1"/>
</dbReference>
<dbReference type="AlphaFoldDB" id="A0A518BRF2"/>
<accession>A0A518BRF2</accession>
<dbReference type="InterPro" id="IPR002109">
    <property type="entry name" value="Glutaredoxin"/>
</dbReference>
<name>A0A518BRF2_9BACT</name>
<dbReference type="EMBL" id="CP036287">
    <property type="protein sequence ID" value="QDU69554.1"/>
    <property type="molecule type" value="Genomic_DNA"/>
</dbReference>
<dbReference type="KEGG" id="pbap:Pla133_46740"/>
<evidence type="ECO:0000313" key="8">
    <source>
        <dbReference type="Proteomes" id="UP000316921"/>
    </source>
</evidence>
<dbReference type="Pfam" id="PF00462">
    <property type="entry name" value="Glutaredoxin"/>
    <property type="match status" value="1"/>
</dbReference>
<evidence type="ECO:0000313" key="7">
    <source>
        <dbReference type="EMBL" id="QDU69554.1"/>
    </source>
</evidence>
<organism evidence="7 8">
    <name type="scientific">Engelhardtia mirabilis</name>
    <dbReference type="NCBI Taxonomy" id="2528011"/>
    <lineage>
        <taxon>Bacteria</taxon>
        <taxon>Pseudomonadati</taxon>
        <taxon>Planctomycetota</taxon>
        <taxon>Planctomycetia</taxon>
        <taxon>Planctomycetia incertae sedis</taxon>
        <taxon>Engelhardtia</taxon>
    </lineage>
</organism>
<proteinExistence type="inferred from homology"/>
<gene>
    <name evidence="7" type="primary">grxC</name>
    <name evidence="7" type="ORF">Pla133_46740</name>
</gene>
<dbReference type="SUPFAM" id="SSF52833">
    <property type="entry name" value="Thioredoxin-like"/>
    <property type="match status" value="1"/>
</dbReference>
<dbReference type="RefSeq" id="WP_145069550.1">
    <property type="nucleotide sequence ID" value="NZ_CP036287.1"/>
</dbReference>
<keyword evidence="2" id="KW-0813">Transport</keyword>
<keyword evidence="3" id="KW-0249">Electron transport</keyword>
<evidence type="ECO:0000259" key="6">
    <source>
        <dbReference type="PROSITE" id="PS50404"/>
    </source>
</evidence>
<dbReference type="GO" id="GO:0015035">
    <property type="term" value="F:protein-disulfide reductase activity"/>
    <property type="evidence" value="ECO:0007669"/>
    <property type="project" value="TreeGrafter"/>
</dbReference>
<evidence type="ECO:0000256" key="2">
    <source>
        <dbReference type="ARBA" id="ARBA00022448"/>
    </source>
</evidence>
<keyword evidence="8" id="KW-1185">Reference proteome</keyword>
<dbReference type="InterPro" id="IPR014025">
    <property type="entry name" value="Glutaredoxin_subgr"/>
</dbReference>
<evidence type="ECO:0000256" key="4">
    <source>
        <dbReference type="ARBA" id="ARBA00023157"/>
    </source>
</evidence>
<dbReference type="PROSITE" id="PS51354">
    <property type="entry name" value="GLUTAREDOXIN_2"/>
    <property type="match status" value="1"/>
</dbReference>
<sequence length="79" mass="8850">MKAEIYTWSYCPFCIRAKELLDQRGVAYDEHVMDGKDAELGEVKRKFDHGTVPIVLLDGEFIGGFSELQAVDRAGGLKD</sequence>
<dbReference type="PANTHER" id="PTHR46679">
    <property type="match status" value="1"/>
</dbReference>
<protein>
    <submittedName>
        <fullName evidence="7">Glutaredoxin-3</fullName>
    </submittedName>
</protein>
<dbReference type="InterPro" id="IPR036249">
    <property type="entry name" value="Thioredoxin-like_sf"/>
</dbReference>
<feature type="domain" description="GST N-terminal" evidence="6">
    <location>
        <begin position="1"/>
        <end position="79"/>
    </location>
</feature>
<reference evidence="7 8" key="1">
    <citation type="submission" date="2019-02" db="EMBL/GenBank/DDBJ databases">
        <title>Deep-cultivation of Planctomycetes and their phenomic and genomic characterization uncovers novel biology.</title>
        <authorList>
            <person name="Wiegand S."/>
            <person name="Jogler M."/>
            <person name="Boedeker C."/>
            <person name="Pinto D."/>
            <person name="Vollmers J."/>
            <person name="Rivas-Marin E."/>
            <person name="Kohn T."/>
            <person name="Peeters S.H."/>
            <person name="Heuer A."/>
            <person name="Rast P."/>
            <person name="Oberbeckmann S."/>
            <person name="Bunk B."/>
            <person name="Jeske O."/>
            <person name="Meyerdierks A."/>
            <person name="Storesund J.E."/>
            <person name="Kallscheuer N."/>
            <person name="Luecker S."/>
            <person name="Lage O.M."/>
            <person name="Pohl T."/>
            <person name="Merkel B.J."/>
            <person name="Hornburger P."/>
            <person name="Mueller R.-W."/>
            <person name="Bruemmer F."/>
            <person name="Labrenz M."/>
            <person name="Spormann A.M."/>
            <person name="Op den Camp H."/>
            <person name="Overmann J."/>
            <person name="Amann R."/>
            <person name="Jetten M.S.M."/>
            <person name="Mascher T."/>
            <person name="Medema M.H."/>
            <person name="Devos D.P."/>
            <person name="Kaster A.-K."/>
            <person name="Ovreas L."/>
            <person name="Rohde M."/>
            <person name="Galperin M.Y."/>
            <person name="Jogler C."/>
        </authorList>
    </citation>
    <scope>NUCLEOTIDE SEQUENCE [LARGE SCALE GENOMIC DNA]</scope>
    <source>
        <strain evidence="7 8">Pla133</strain>
    </source>
</reference>
<comment type="similarity">
    <text evidence="1">Belongs to the glutaredoxin family.</text>
</comment>
<dbReference type="PRINTS" id="PR00160">
    <property type="entry name" value="GLUTAREDOXIN"/>
</dbReference>
<dbReference type="PROSITE" id="PS50404">
    <property type="entry name" value="GST_NTER"/>
    <property type="match status" value="1"/>
</dbReference>
<evidence type="ECO:0000256" key="1">
    <source>
        <dbReference type="ARBA" id="ARBA00007787"/>
    </source>
</evidence>
<evidence type="ECO:0000256" key="5">
    <source>
        <dbReference type="ARBA" id="ARBA00023284"/>
    </source>
</evidence>
<keyword evidence="4" id="KW-1015">Disulfide bond</keyword>
<keyword evidence="5" id="KW-0676">Redox-active center</keyword>
<dbReference type="Proteomes" id="UP000316921">
    <property type="component" value="Chromosome"/>
</dbReference>